<dbReference type="InterPro" id="IPR011990">
    <property type="entry name" value="TPR-like_helical_dom_sf"/>
</dbReference>
<dbReference type="EMBL" id="CAACYE010000005">
    <property type="protein sequence ID" value="VFA82802.1"/>
    <property type="molecule type" value="Genomic_DNA"/>
</dbReference>
<gene>
    <name evidence="1" type="ORF">NCTC1935_00797</name>
</gene>
<dbReference type="Gene3D" id="1.10.260.40">
    <property type="entry name" value="lambda repressor-like DNA-binding domains"/>
    <property type="match status" value="1"/>
</dbReference>
<dbReference type="GO" id="GO:0003677">
    <property type="term" value="F:DNA binding"/>
    <property type="evidence" value="ECO:0007669"/>
    <property type="project" value="InterPro"/>
</dbReference>
<protein>
    <submittedName>
        <fullName evidence="1">Predicted ATPase</fullName>
    </submittedName>
</protein>
<dbReference type="Gene3D" id="1.25.40.10">
    <property type="entry name" value="Tetratricopeptide repeat domain"/>
    <property type="match status" value="1"/>
</dbReference>
<dbReference type="AlphaFoldDB" id="A0A449HBM9"/>
<dbReference type="RefSeq" id="WP_137354575.1">
    <property type="nucleotide sequence ID" value="NZ_CAACYE020000001.1"/>
</dbReference>
<organism evidence="1">
    <name type="scientific">Nocardia farcinica</name>
    <dbReference type="NCBI Taxonomy" id="37329"/>
    <lineage>
        <taxon>Bacteria</taxon>
        <taxon>Bacillati</taxon>
        <taxon>Actinomycetota</taxon>
        <taxon>Actinomycetes</taxon>
        <taxon>Mycobacteriales</taxon>
        <taxon>Nocardiaceae</taxon>
        <taxon>Nocardia</taxon>
    </lineage>
</organism>
<dbReference type="SUPFAM" id="SSF47413">
    <property type="entry name" value="lambda repressor-like DNA-binding domains"/>
    <property type="match status" value="1"/>
</dbReference>
<dbReference type="InterPro" id="IPR010982">
    <property type="entry name" value="Lambda_DNA-bd_dom_sf"/>
</dbReference>
<proteinExistence type="predicted"/>
<reference evidence="1" key="1">
    <citation type="submission" date="2019-02" db="EMBL/GenBank/DDBJ databases">
        <authorList>
            <consortium name="Pathogen Informatics"/>
        </authorList>
    </citation>
    <scope>NUCLEOTIDE SEQUENCE</scope>
    <source>
        <strain evidence="1">3012STDY6733949</strain>
    </source>
</reference>
<dbReference type="SUPFAM" id="SSF48452">
    <property type="entry name" value="TPR-like"/>
    <property type="match status" value="1"/>
</dbReference>
<accession>A0A449HBM9</accession>
<dbReference type="InterPro" id="IPR001387">
    <property type="entry name" value="Cro/C1-type_HTH"/>
</dbReference>
<dbReference type="CDD" id="cd00093">
    <property type="entry name" value="HTH_XRE"/>
    <property type="match status" value="1"/>
</dbReference>
<name>A0A449HBM9_NOCFR</name>
<evidence type="ECO:0000313" key="1">
    <source>
        <dbReference type="EMBL" id="VFA82802.1"/>
    </source>
</evidence>
<sequence>MFTDGASVSGGLLRELRTVAGIGLRTMAVRTNYTVGYLSLVETGRKPVTTSVLAGYRAVLGDPLIGMPDVDPERVQATVTDPASAGRSSLDDVATILERARRLEDTAGPELVVTMVRGMDGVARALAAARVGGASAAGLAAEVATYRGWLEHDTGKYCAATKAFTDAALLAQEAGDHSQLAHALCFRAFTTQRQGQLAHALDLTGSAARVTGAHPVLGVYAAHQRAELLAMRGDRRQSEKALARAESAAVAADGVDLPTFGYWYTSGYWAVHRGVVLSLLGRVPEAVREAEQGLTVMPEEHRKAGWMATLLREVHPEMNDYP</sequence>